<keyword evidence="3" id="KW-1185">Reference proteome</keyword>
<proteinExistence type="predicted"/>
<dbReference type="AlphaFoldDB" id="A0AAD5S9U2"/>
<keyword evidence="1" id="KW-0472">Membrane</keyword>
<evidence type="ECO:0000256" key="1">
    <source>
        <dbReference type="SAM" id="Phobius"/>
    </source>
</evidence>
<organism evidence="2 3">
    <name type="scientific">Rhizophlyctis rosea</name>
    <dbReference type="NCBI Taxonomy" id="64517"/>
    <lineage>
        <taxon>Eukaryota</taxon>
        <taxon>Fungi</taxon>
        <taxon>Fungi incertae sedis</taxon>
        <taxon>Chytridiomycota</taxon>
        <taxon>Chytridiomycota incertae sedis</taxon>
        <taxon>Chytridiomycetes</taxon>
        <taxon>Rhizophlyctidales</taxon>
        <taxon>Rhizophlyctidaceae</taxon>
        <taxon>Rhizophlyctis</taxon>
    </lineage>
</organism>
<comment type="caution">
    <text evidence="2">The sequence shown here is derived from an EMBL/GenBank/DDBJ whole genome shotgun (WGS) entry which is preliminary data.</text>
</comment>
<gene>
    <name evidence="2" type="ORF">HK097_008816</name>
</gene>
<protein>
    <submittedName>
        <fullName evidence="2">Uncharacterized protein</fullName>
    </submittedName>
</protein>
<keyword evidence="1" id="KW-1133">Transmembrane helix</keyword>
<keyword evidence="1" id="KW-0812">Transmembrane</keyword>
<sequence>MVGAQGWTDSLARKILDGVVTLIQEGGDKMGPAMIDALEKAEEAANALFEFSKEHPEVGIGLLTIIAVGILVVMMAPWVIEALGFAELGPMEEALYGLGKLLEHLQGILGIKDVA</sequence>
<evidence type="ECO:0000313" key="3">
    <source>
        <dbReference type="Proteomes" id="UP001212841"/>
    </source>
</evidence>
<accession>A0AAD5S9U2</accession>
<feature type="transmembrane region" description="Helical" evidence="1">
    <location>
        <begin position="58"/>
        <end position="80"/>
    </location>
</feature>
<evidence type="ECO:0000313" key="2">
    <source>
        <dbReference type="EMBL" id="KAJ3050223.1"/>
    </source>
</evidence>
<name>A0AAD5S9U2_9FUNG</name>
<reference evidence="2" key="1">
    <citation type="submission" date="2020-05" db="EMBL/GenBank/DDBJ databases">
        <title>Phylogenomic resolution of chytrid fungi.</title>
        <authorList>
            <person name="Stajich J.E."/>
            <person name="Amses K."/>
            <person name="Simmons R."/>
            <person name="Seto K."/>
            <person name="Myers J."/>
            <person name="Bonds A."/>
            <person name="Quandt C.A."/>
            <person name="Barry K."/>
            <person name="Liu P."/>
            <person name="Grigoriev I."/>
            <person name="Longcore J.E."/>
            <person name="James T.Y."/>
        </authorList>
    </citation>
    <scope>NUCLEOTIDE SEQUENCE</scope>
    <source>
        <strain evidence="2">JEL0318</strain>
    </source>
</reference>
<dbReference type="EMBL" id="JADGJD010000540">
    <property type="protein sequence ID" value="KAJ3050223.1"/>
    <property type="molecule type" value="Genomic_DNA"/>
</dbReference>
<dbReference type="Proteomes" id="UP001212841">
    <property type="component" value="Unassembled WGS sequence"/>
</dbReference>